<dbReference type="Proteomes" id="UP000030681">
    <property type="component" value="Unassembled WGS sequence"/>
</dbReference>
<proteinExistence type="predicted"/>
<sequence length="408" mass="47545">MKKPTNMFPYFLIIYVFLCFKNTSFAISPENEIKNGGKLLLKNDNPVEELNTKEIVSSPSEYNITNQCNQNNDKKASTSEEIQKKIFDHNHKLKKSKPLGIIKKAFRKIFIIKPSMNNLIKKNSNDESDDLEDDPEVIPYSKEIESEIDALKDNDHKENLDNQKEIIDALHRKKDNPIQMYMDDNADDKHDAYSYRYDDKNDVDDDDKDDDDSDNDKDDDDEYVYDDDDKYVYDDDDDEYVYDDDDDDDEYVYDDDDDKSRVIKNKKRNNPSSFGAERDPMVEPSYKPTKIRDNPSYIKDKNKRENPVVVIKKGDDERLVEYDYDDEPDILTKIRSLNKIDVTLRDKLYDEAEQLLFERVIAQKAPIDKHDVVKKILTTLDRILVPATAFQSVITIIGIIVLFAATGC</sequence>
<protein>
    <recommendedName>
        <fullName evidence="6">Fam-b protein</fullName>
    </recommendedName>
</protein>
<keyword evidence="2" id="KW-0812">Transmembrane</keyword>
<gene>
    <name evidence="4" type="ORF">YYE_03974</name>
</gene>
<dbReference type="EMBL" id="KL446952">
    <property type="protein sequence ID" value="KEG01384.1"/>
    <property type="molecule type" value="Genomic_DNA"/>
</dbReference>
<evidence type="ECO:0000256" key="3">
    <source>
        <dbReference type="SAM" id="SignalP"/>
    </source>
</evidence>
<keyword evidence="2" id="KW-0472">Membrane</keyword>
<evidence type="ECO:0000256" key="1">
    <source>
        <dbReference type="SAM" id="MobiDB-lite"/>
    </source>
</evidence>
<keyword evidence="2" id="KW-1133">Transmembrane helix</keyword>
<evidence type="ECO:0000313" key="4">
    <source>
        <dbReference type="EMBL" id="KEG01384.1"/>
    </source>
</evidence>
<feature type="compositionally biased region" description="Basic and acidic residues" evidence="1">
    <location>
        <begin position="290"/>
        <end position="299"/>
    </location>
</feature>
<dbReference type="AlphaFoldDB" id="A0A081ICH6"/>
<evidence type="ECO:0000256" key="2">
    <source>
        <dbReference type="SAM" id="Phobius"/>
    </source>
</evidence>
<reference evidence="4 5" key="1">
    <citation type="submission" date="2013-02" db="EMBL/GenBank/DDBJ databases">
        <title>The Genome Sequence of Plasmodium vinckei vinckei.</title>
        <authorList>
            <consortium name="The Broad Institute Genome Sequencing Platform"/>
            <consortium name="The Broad Institute Genome Sequencing Center for Infectious Disease"/>
            <person name="Neafsey D."/>
            <person name="Cheeseman I."/>
            <person name="Volkman S."/>
            <person name="Adams J."/>
            <person name="Walker B."/>
            <person name="Young S.K."/>
            <person name="Zeng Q."/>
            <person name="Gargeya S."/>
            <person name="Fitzgerald M."/>
            <person name="Haas B."/>
            <person name="Abouelleil A."/>
            <person name="Alvarado L."/>
            <person name="Arachchi H.M."/>
            <person name="Berlin A.M."/>
            <person name="Chapman S.B."/>
            <person name="Dewar J."/>
            <person name="Goldberg J."/>
            <person name="Griggs A."/>
            <person name="Gujja S."/>
            <person name="Hansen M."/>
            <person name="Howarth C."/>
            <person name="Imamovic A."/>
            <person name="Larimer J."/>
            <person name="McCowan C."/>
            <person name="Murphy C."/>
            <person name="Neiman D."/>
            <person name="Pearson M."/>
            <person name="Priest M."/>
            <person name="Roberts A."/>
            <person name="Saif S."/>
            <person name="Shea T."/>
            <person name="Sisk P."/>
            <person name="Sykes S."/>
            <person name="Wortman J."/>
            <person name="Nusbaum C."/>
            <person name="Birren B."/>
        </authorList>
    </citation>
    <scope>NUCLEOTIDE SEQUENCE [LARGE SCALE GENOMIC DNA]</scope>
    <source>
        <strain evidence="5">vinckei</strain>
    </source>
</reference>
<feature type="compositionally biased region" description="Basic and acidic residues" evidence="1">
    <location>
        <begin position="187"/>
        <end position="200"/>
    </location>
</feature>
<name>A0A081ICH6_PLAVN</name>
<organism evidence="4 5">
    <name type="scientific">Plasmodium vinckei vinckei</name>
    <dbReference type="NCBI Taxonomy" id="54757"/>
    <lineage>
        <taxon>Eukaryota</taxon>
        <taxon>Sar</taxon>
        <taxon>Alveolata</taxon>
        <taxon>Apicomplexa</taxon>
        <taxon>Aconoidasida</taxon>
        <taxon>Haemosporida</taxon>
        <taxon>Plasmodiidae</taxon>
        <taxon>Plasmodium</taxon>
        <taxon>Plasmodium (Vinckeia)</taxon>
    </lineage>
</organism>
<evidence type="ECO:0000313" key="5">
    <source>
        <dbReference type="Proteomes" id="UP000030681"/>
    </source>
</evidence>
<evidence type="ECO:0008006" key="6">
    <source>
        <dbReference type="Google" id="ProtNLM"/>
    </source>
</evidence>
<accession>A0A081ICH6</accession>
<feature type="compositionally biased region" description="Acidic residues" evidence="1">
    <location>
        <begin position="201"/>
        <end position="257"/>
    </location>
</feature>
<feature type="transmembrane region" description="Helical" evidence="2">
    <location>
        <begin position="383"/>
        <end position="405"/>
    </location>
</feature>
<feature type="chain" id="PRO_5001758245" description="Fam-b protein" evidence="3">
    <location>
        <begin position="27"/>
        <end position="408"/>
    </location>
</feature>
<feature type="signal peptide" evidence="3">
    <location>
        <begin position="1"/>
        <end position="26"/>
    </location>
</feature>
<keyword evidence="3" id="KW-0732">Signal</keyword>
<feature type="region of interest" description="Disordered" evidence="1">
    <location>
        <begin position="177"/>
        <end position="299"/>
    </location>
</feature>